<feature type="transmembrane region" description="Helical" evidence="6">
    <location>
        <begin position="133"/>
        <end position="156"/>
    </location>
</feature>
<feature type="compositionally biased region" description="Basic and acidic residues" evidence="5">
    <location>
        <begin position="520"/>
        <end position="529"/>
    </location>
</feature>
<dbReference type="Proteomes" id="UP000278627">
    <property type="component" value="Unassembled WGS sequence"/>
</dbReference>
<evidence type="ECO:0000256" key="5">
    <source>
        <dbReference type="SAM" id="MobiDB-lite"/>
    </source>
</evidence>
<protein>
    <submittedName>
        <fullName evidence="10">G_PROTEIN_RECEP_F1_2 domain-containing protein</fullName>
    </submittedName>
</protein>
<evidence type="ECO:0000256" key="6">
    <source>
        <dbReference type="SAM" id="Phobius"/>
    </source>
</evidence>
<evidence type="ECO:0000256" key="2">
    <source>
        <dbReference type="ARBA" id="ARBA00022692"/>
    </source>
</evidence>
<reference evidence="8 9" key="2">
    <citation type="submission" date="2018-11" db="EMBL/GenBank/DDBJ databases">
        <authorList>
            <consortium name="Pathogen Informatics"/>
        </authorList>
    </citation>
    <scope>NUCLEOTIDE SEQUENCE [LARGE SCALE GENOMIC DNA]</scope>
</reference>
<evidence type="ECO:0000256" key="3">
    <source>
        <dbReference type="ARBA" id="ARBA00022989"/>
    </source>
</evidence>
<dbReference type="PANTHER" id="PTHR21643">
    <property type="entry name" value="G-PROTEIN COUPLED RECEPTORS FAMILY 1 PROFILE DOMAIN-CONTAINING PROTEIN-RELATED"/>
    <property type="match status" value="1"/>
</dbReference>
<feature type="transmembrane region" description="Helical" evidence="6">
    <location>
        <begin position="390"/>
        <end position="415"/>
    </location>
</feature>
<feature type="domain" description="G-protein coupled receptors family 1 profile" evidence="7">
    <location>
        <begin position="144"/>
        <end position="410"/>
    </location>
</feature>
<feature type="transmembrane region" description="Helical" evidence="6">
    <location>
        <begin position="163"/>
        <end position="181"/>
    </location>
</feature>
<dbReference type="EMBL" id="UZAD01013214">
    <property type="protein sequence ID" value="VDN92301.1"/>
    <property type="molecule type" value="Genomic_DNA"/>
</dbReference>
<dbReference type="CDD" id="cd00637">
    <property type="entry name" value="7tm_classA_rhodopsin-like"/>
    <property type="match status" value="1"/>
</dbReference>
<dbReference type="SUPFAM" id="SSF81321">
    <property type="entry name" value="Family A G protein-coupled receptor-like"/>
    <property type="match status" value="1"/>
</dbReference>
<proteinExistence type="predicted"/>
<dbReference type="Gene3D" id="1.20.1070.10">
    <property type="entry name" value="Rhodopsin 7-helix transmembrane proteins"/>
    <property type="match status" value="1"/>
</dbReference>
<dbReference type="PROSITE" id="PS50262">
    <property type="entry name" value="G_PROTEIN_RECEP_F1_2"/>
    <property type="match status" value="1"/>
</dbReference>
<dbReference type="GO" id="GO:0016020">
    <property type="term" value="C:membrane"/>
    <property type="evidence" value="ECO:0007669"/>
    <property type="project" value="UniProtKB-SubCell"/>
</dbReference>
<organism evidence="10">
    <name type="scientific">Brugia pahangi</name>
    <name type="common">Filarial nematode worm</name>
    <dbReference type="NCBI Taxonomy" id="6280"/>
    <lineage>
        <taxon>Eukaryota</taxon>
        <taxon>Metazoa</taxon>
        <taxon>Ecdysozoa</taxon>
        <taxon>Nematoda</taxon>
        <taxon>Chromadorea</taxon>
        <taxon>Rhabditida</taxon>
        <taxon>Spirurina</taxon>
        <taxon>Spiruromorpha</taxon>
        <taxon>Filarioidea</taxon>
        <taxon>Onchocercidae</taxon>
        <taxon>Brugia</taxon>
    </lineage>
</organism>
<gene>
    <name evidence="8" type="ORF">BPAG_LOCUS11115</name>
</gene>
<keyword evidence="9" id="KW-1185">Reference proteome</keyword>
<dbReference type="PRINTS" id="PR00237">
    <property type="entry name" value="GPCRRHODOPSN"/>
</dbReference>
<dbReference type="PANTHER" id="PTHR21643:SF3">
    <property type="entry name" value="G-PROTEIN COUPLED RECEPTORS FAMILY 1 PROFILE DOMAIN-CONTAINING PROTEIN"/>
    <property type="match status" value="1"/>
</dbReference>
<keyword evidence="2 6" id="KW-0812">Transmembrane</keyword>
<evidence type="ECO:0000313" key="10">
    <source>
        <dbReference type="WBParaSite" id="BPAG_0001115301-mRNA-1"/>
    </source>
</evidence>
<feature type="compositionally biased region" description="Low complexity" evidence="5">
    <location>
        <begin position="530"/>
        <end position="541"/>
    </location>
</feature>
<dbReference type="InterPro" id="IPR017452">
    <property type="entry name" value="GPCR_Rhodpsn_7TM"/>
</dbReference>
<dbReference type="InterPro" id="IPR000276">
    <property type="entry name" value="GPCR_Rhodpsn"/>
</dbReference>
<name>A0A0N4TR92_BRUPA</name>
<dbReference type="Pfam" id="PF00001">
    <property type="entry name" value="7tm_1"/>
    <property type="match status" value="1"/>
</dbReference>
<dbReference type="GO" id="GO:0008188">
    <property type="term" value="F:neuropeptide receptor activity"/>
    <property type="evidence" value="ECO:0007669"/>
    <property type="project" value="InterPro"/>
</dbReference>
<evidence type="ECO:0000313" key="8">
    <source>
        <dbReference type="EMBL" id="VDN92301.1"/>
    </source>
</evidence>
<comment type="subcellular location">
    <subcellularLocation>
        <location evidence="1">Membrane</location>
    </subcellularLocation>
</comment>
<evidence type="ECO:0000256" key="4">
    <source>
        <dbReference type="ARBA" id="ARBA00023136"/>
    </source>
</evidence>
<keyword evidence="4 6" id="KW-0472">Membrane</keyword>
<accession>A0A0N4TR92</accession>
<keyword evidence="3 6" id="KW-1133">Transmembrane helix</keyword>
<dbReference type="AlphaFoldDB" id="A0A0N4TR92"/>
<feature type="transmembrane region" description="Helical" evidence="6">
    <location>
        <begin position="300"/>
        <end position="321"/>
    </location>
</feature>
<feature type="transmembrane region" description="Helical" evidence="6">
    <location>
        <begin position="347"/>
        <end position="367"/>
    </location>
</feature>
<feature type="transmembrane region" description="Helical" evidence="6">
    <location>
        <begin position="201"/>
        <end position="223"/>
    </location>
</feature>
<dbReference type="InterPro" id="IPR039952">
    <property type="entry name" value="Aex-2"/>
</dbReference>
<sequence>MNAQSQLRSVRLALKRKFMSTFSLSPRMFYQSLNKLHIKTLRMKITENDERKTWLIFSFRCPVQSTDVPSVTTALFLSSCLLTSFVLQNRNLLLVTAGFIMTKSDKEMFRYSGNETKEQDSIQPDNSIQVDDLLLAASVAATIFNVLVIFCAIKLFRRSGDTMHLFIISMSIGDLLLTVFCHPNEFLIRKHEFLRHARLCAITHFCNWLGLAVSGLSLTMLNIDKLIYFQWPLSYDRAMSKKRASILCVFIWSISVGQICDVGLGVQCCLHWQKLQFARFISNQMCFYQMTSDQMYFYDMFMVTYCVLPVTSSLIVSGYLYQLTREKRHNGASVGQSQKFKNKMKSLVFIFATTAWTSFSLLPYRIFNICRMHLFEWNTLDCDTQSKMNWLAYVLLYLLFLNPIINPLITALIYAPYRVTLKRFLFSIPDRNHPLYSCRDNHTDLSYTWVSNRRSRGCRESEITLGREMVNLNLKAEIEKYVNTNSEKIQRVEKYNGKHNILAINDDVQANDSYDTQRQFKDQEEKEKTTTVSSASSTDSTTEAKGRNKGCQRYKPSNFSIRMLHGIDELRDGGVRARLDRVRGKRLGGRVRRISS</sequence>
<dbReference type="WBParaSite" id="BPAG_0001115301-mRNA-1">
    <property type="protein sequence ID" value="BPAG_0001115301-mRNA-1"/>
    <property type="gene ID" value="BPAG_0001115301"/>
</dbReference>
<reference evidence="10" key="1">
    <citation type="submission" date="2016-04" db="UniProtKB">
        <authorList>
            <consortium name="WormBaseParasite"/>
        </authorList>
    </citation>
    <scope>IDENTIFICATION</scope>
</reference>
<evidence type="ECO:0000313" key="9">
    <source>
        <dbReference type="Proteomes" id="UP000278627"/>
    </source>
</evidence>
<feature type="region of interest" description="Disordered" evidence="5">
    <location>
        <begin position="520"/>
        <end position="554"/>
    </location>
</feature>
<evidence type="ECO:0000259" key="7">
    <source>
        <dbReference type="PROSITE" id="PS50262"/>
    </source>
</evidence>
<evidence type="ECO:0000256" key="1">
    <source>
        <dbReference type="ARBA" id="ARBA00004370"/>
    </source>
</evidence>